<organism evidence="1">
    <name type="scientific">Rhizophora mucronata</name>
    <name type="common">Asiatic mangrove</name>
    <dbReference type="NCBI Taxonomy" id="61149"/>
    <lineage>
        <taxon>Eukaryota</taxon>
        <taxon>Viridiplantae</taxon>
        <taxon>Streptophyta</taxon>
        <taxon>Embryophyta</taxon>
        <taxon>Tracheophyta</taxon>
        <taxon>Spermatophyta</taxon>
        <taxon>Magnoliopsida</taxon>
        <taxon>eudicotyledons</taxon>
        <taxon>Gunneridae</taxon>
        <taxon>Pentapetalae</taxon>
        <taxon>rosids</taxon>
        <taxon>fabids</taxon>
        <taxon>Malpighiales</taxon>
        <taxon>Rhizophoraceae</taxon>
        <taxon>Rhizophora</taxon>
    </lineage>
</organism>
<protein>
    <submittedName>
        <fullName evidence="1">Uncharacterized protein</fullName>
    </submittedName>
</protein>
<accession>A0A2P2PKV2</accession>
<name>A0A2P2PKV2_RHIMU</name>
<dbReference type="EMBL" id="GGEC01074827">
    <property type="protein sequence ID" value="MBX55311.1"/>
    <property type="molecule type" value="Transcribed_RNA"/>
</dbReference>
<sequence>MMGMMKELFKRNKMQMRLLSLLSQRVEQLEKAFVCDKLMRTKRKKDAGSVVDCSESTLDMKKCGKKR</sequence>
<evidence type="ECO:0000313" key="1">
    <source>
        <dbReference type="EMBL" id="MBX55311.1"/>
    </source>
</evidence>
<dbReference type="AlphaFoldDB" id="A0A2P2PKV2"/>
<proteinExistence type="predicted"/>
<reference evidence="1" key="1">
    <citation type="submission" date="2018-02" db="EMBL/GenBank/DDBJ databases">
        <title>Rhizophora mucronata_Transcriptome.</title>
        <authorList>
            <person name="Meera S.P."/>
            <person name="Sreeshan A."/>
            <person name="Augustine A."/>
        </authorList>
    </citation>
    <scope>NUCLEOTIDE SEQUENCE</scope>
    <source>
        <tissue evidence="1">Leaf</tissue>
    </source>
</reference>